<keyword evidence="7" id="KW-0456">Lyase</keyword>
<dbReference type="PANTHER" id="PTHR40088:SF1">
    <property type="entry name" value="PECTATE LYASE PEL9"/>
    <property type="match status" value="1"/>
</dbReference>
<accession>A0ABQ0AV80</accession>
<organism evidence="12 13">
    <name type="scientific">Enterocloster alcoholdehydrogenati</name>
    <dbReference type="NCBI Taxonomy" id="2547410"/>
    <lineage>
        <taxon>Bacteria</taxon>
        <taxon>Bacillati</taxon>
        <taxon>Bacillota</taxon>
        <taxon>Clostridia</taxon>
        <taxon>Lachnospirales</taxon>
        <taxon>Lachnospiraceae</taxon>
        <taxon>Enterocloster</taxon>
    </lineage>
</organism>
<dbReference type="Pfam" id="PF25850">
    <property type="entry name" value="PelX_Ig"/>
    <property type="match status" value="1"/>
</dbReference>
<evidence type="ECO:0000259" key="11">
    <source>
        <dbReference type="Pfam" id="PF25850"/>
    </source>
</evidence>
<keyword evidence="6" id="KW-0106">Calcium</keyword>
<evidence type="ECO:0000256" key="3">
    <source>
        <dbReference type="ARBA" id="ARBA00022525"/>
    </source>
</evidence>
<keyword evidence="5" id="KW-0732">Signal</keyword>
<dbReference type="InterPro" id="IPR012334">
    <property type="entry name" value="Pectin_lyas_fold"/>
</dbReference>
<evidence type="ECO:0000256" key="2">
    <source>
        <dbReference type="ARBA" id="ARBA00004613"/>
    </source>
</evidence>
<dbReference type="InterPro" id="IPR011050">
    <property type="entry name" value="Pectin_lyase_fold/virulence"/>
</dbReference>
<evidence type="ECO:0000256" key="1">
    <source>
        <dbReference type="ARBA" id="ARBA00001913"/>
    </source>
</evidence>
<dbReference type="InterPro" id="IPR052052">
    <property type="entry name" value="Polysaccharide_Lyase_9"/>
</dbReference>
<evidence type="ECO:0000259" key="10">
    <source>
        <dbReference type="Pfam" id="PF25849"/>
    </source>
</evidence>
<dbReference type="Pfam" id="PF25849">
    <property type="entry name" value="PelX_N"/>
    <property type="match status" value="1"/>
</dbReference>
<dbReference type="InterPro" id="IPR006626">
    <property type="entry name" value="PbH1"/>
</dbReference>
<feature type="domain" description="Pectate disaccharide-lyase-like central Ig-like" evidence="11">
    <location>
        <begin position="317"/>
        <end position="392"/>
    </location>
</feature>
<evidence type="ECO:0000256" key="6">
    <source>
        <dbReference type="ARBA" id="ARBA00022837"/>
    </source>
</evidence>
<name>A0ABQ0AV80_9FIRM</name>
<dbReference type="Gene3D" id="2.160.20.10">
    <property type="entry name" value="Single-stranded right-handed beta-helix, Pectin lyase-like"/>
    <property type="match status" value="1"/>
</dbReference>
<evidence type="ECO:0000313" key="13">
    <source>
        <dbReference type="Proteomes" id="UP001600894"/>
    </source>
</evidence>
<feature type="domain" description="Pel9A-like right handed beta-helix region" evidence="9">
    <location>
        <begin position="553"/>
        <end position="697"/>
    </location>
</feature>
<evidence type="ECO:0000256" key="8">
    <source>
        <dbReference type="ARBA" id="ARBA00038263"/>
    </source>
</evidence>
<dbReference type="PROSITE" id="PS51257">
    <property type="entry name" value="PROKAR_LIPOPROTEIN"/>
    <property type="match status" value="1"/>
</dbReference>
<protein>
    <recommendedName>
        <fullName evidence="14">Parallel beta helix pectate lyase-like protein</fullName>
    </recommendedName>
</protein>
<keyword evidence="3" id="KW-0964">Secreted</keyword>
<evidence type="ECO:0000256" key="5">
    <source>
        <dbReference type="ARBA" id="ARBA00022729"/>
    </source>
</evidence>
<sequence length="790" mass="84871">MKKRDIGAILLIGLAFAGLQGCSKSAGKADATAEETAVQTEAESAKASGTKSAEDHTWQFTYFGTSTDEKTNTMAAGGSLENGISLTSCTVKEDGSIDKKGGKFAAGEGYDGISFYYTTIDPKAENFRLKADVTIDYINPKPDGQEGVAILARDSIGENGVSDCAFFTNSAAVIGSSLNYYDEDGTKTSMKDGIGYRMITGVESDTTPPDAGKLTLDSEAFDKETLLTAGETYTMELRKNNTGYQAVYYDKDGNEMSHTLYGSENLNVIDDQVYAGFAVARGCNATFSNIEFEVTDPAKDEPAQERPMEKENVSFNFLSSNTTGLKEYPLSFKTNADGSAVISDSTGNKLDTLEVKAGVPVKGTYPVTEGENHFVIAFTPKEGYKINEYTELADYGTVSFDETVNCRILSGDTVYISKDGTADGTGTKEAPVDLATAFCYAAPGQTFIMEGGTYTFKEGLTVLRGVNGTEEAPVTLQPAEGETVILDFAKEGSGLQIWGDYWHIRNIQVCNASDGNCGIRLSGHHNILEGIQTYNNGNTGLQISGTSEETIDLWPSDNLVLNCTSYNNCDEAMEDADGFAAKLTCGEGNVFRGCIAAYNADDGWDLFAKIATGKIGAVTIEDCVAFKNGYVYDASGNVVNAGNGNGFKMGGSGISGHHVLRNSISYENKAKGIDSNSCPDIEIYNNVSFNNEGPNIAIYTSNRADTAYVAEGNISYGTGEGHSEDIRLKGQEESGIYNETNYFYNEADKAYENSKGEKVADDWFVSLDTSVMPERAEDGSIQMYGLLERK</sequence>
<evidence type="ECO:0000256" key="4">
    <source>
        <dbReference type="ARBA" id="ARBA00022723"/>
    </source>
</evidence>
<evidence type="ECO:0000256" key="7">
    <source>
        <dbReference type="ARBA" id="ARBA00023239"/>
    </source>
</evidence>
<evidence type="ECO:0000259" key="9">
    <source>
        <dbReference type="Pfam" id="PF22842"/>
    </source>
</evidence>
<keyword evidence="4" id="KW-0479">Metal-binding</keyword>
<feature type="domain" description="Pectate disaccharide-lyase-like N-terminal" evidence="10">
    <location>
        <begin position="83"/>
        <end position="295"/>
    </location>
</feature>
<dbReference type="Proteomes" id="UP001600894">
    <property type="component" value="Unassembled WGS sequence"/>
</dbReference>
<comment type="cofactor">
    <cofactor evidence="1">
        <name>Ca(2+)</name>
        <dbReference type="ChEBI" id="CHEBI:29108"/>
    </cofactor>
</comment>
<dbReference type="InterPro" id="IPR058953">
    <property type="entry name" value="PelX-like_N"/>
</dbReference>
<dbReference type="Pfam" id="PF22842">
    <property type="entry name" value="Pel9A-like_beta_helix"/>
    <property type="match status" value="1"/>
</dbReference>
<gene>
    <name evidence="12" type="ORF">F130042H8_09950</name>
</gene>
<keyword evidence="13" id="KW-1185">Reference proteome</keyword>
<dbReference type="RefSeq" id="WP_178301856.1">
    <property type="nucleotide sequence ID" value="NZ_BAABXL010000001.1"/>
</dbReference>
<evidence type="ECO:0008006" key="14">
    <source>
        <dbReference type="Google" id="ProtNLM"/>
    </source>
</evidence>
<comment type="caution">
    <text evidence="12">The sequence shown here is derived from an EMBL/GenBank/DDBJ whole genome shotgun (WGS) entry which is preliminary data.</text>
</comment>
<dbReference type="InterPro" id="IPR058863">
    <property type="entry name" value="PelX-like_Ig"/>
</dbReference>
<reference evidence="12 13" key="1">
    <citation type="submission" date="2024-04" db="EMBL/GenBank/DDBJ databases">
        <title>Defined microbial consortia suppress multidrug-resistant proinflammatory Enterobacteriaceae via ecological control.</title>
        <authorList>
            <person name="Furuichi M."/>
            <person name="Kawaguchi T."/>
            <person name="Pust M."/>
            <person name="Yasuma K."/>
            <person name="Plichta D."/>
            <person name="Hasegawa N."/>
            <person name="Ohya T."/>
            <person name="Bhattarai S."/>
            <person name="Sasajima S."/>
            <person name="Aoto Y."/>
            <person name="Tuganbaev T."/>
            <person name="Yaginuma M."/>
            <person name="Ueda M."/>
            <person name="Okahashi N."/>
            <person name="Amafuji K."/>
            <person name="Kiridooshi Y."/>
            <person name="Sugita K."/>
            <person name="Strazar M."/>
            <person name="Skelly A."/>
            <person name="Suda W."/>
            <person name="Hattori M."/>
            <person name="Nakamoto N."/>
            <person name="Caballero S."/>
            <person name="Norman J."/>
            <person name="Olle B."/>
            <person name="Tanoue T."/>
            <person name="Arita M."/>
            <person name="Bucci V."/>
            <person name="Atarashi K."/>
            <person name="Xavier R."/>
            <person name="Honda K."/>
        </authorList>
    </citation>
    <scope>NUCLEOTIDE SEQUENCE [LARGE SCALE GENOMIC DNA]</scope>
    <source>
        <strain evidence="13">f13</strain>
    </source>
</reference>
<dbReference type="SUPFAM" id="SSF51126">
    <property type="entry name" value="Pectin lyase-like"/>
    <property type="match status" value="1"/>
</dbReference>
<dbReference type="PANTHER" id="PTHR40088">
    <property type="entry name" value="PECTATE LYASE (EUROFUNG)"/>
    <property type="match status" value="1"/>
</dbReference>
<comment type="subcellular location">
    <subcellularLocation>
        <location evidence="2">Secreted</location>
    </subcellularLocation>
</comment>
<dbReference type="InterPro" id="IPR053868">
    <property type="entry name" value="Pel9A-like_beta_helix"/>
</dbReference>
<evidence type="ECO:0000313" key="12">
    <source>
        <dbReference type="EMBL" id="GAA6267935.1"/>
    </source>
</evidence>
<dbReference type="EMBL" id="BAABXL010000001">
    <property type="protein sequence ID" value="GAA6267935.1"/>
    <property type="molecule type" value="Genomic_DNA"/>
</dbReference>
<comment type="similarity">
    <text evidence="8">Belongs to the polysaccharide lyase 9 family.</text>
</comment>
<dbReference type="SMART" id="SM00710">
    <property type="entry name" value="PbH1"/>
    <property type="match status" value="6"/>
</dbReference>
<proteinExistence type="inferred from homology"/>